<proteinExistence type="predicted"/>
<dbReference type="InterPro" id="IPR000727">
    <property type="entry name" value="T_SNARE_dom"/>
</dbReference>
<evidence type="ECO:0000259" key="2">
    <source>
        <dbReference type="PROSITE" id="PS50192"/>
    </source>
</evidence>
<evidence type="ECO:0000313" key="4">
    <source>
        <dbReference type="Proteomes" id="UP000011082"/>
    </source>
</evidence>
<gene>
    <name evidence="3" type="ORF">VICG_00338</name>
</gene>
<evidence type="ECO:0000256" key="1">
    <source>
        <dbReference type="SAM" id="Phobius"/>
    </source>
</evidence>
<dbReference type="Proteomes" id="UP000011082">
    <property type="component" value="Unassembled WGS sequence"/>
</dbReference>
<dbReference type="EMBL" id="JH370131">
    <property type="protein sequence ID" value="ELA42586.1"/>
    <property type="molecule type" value="Genomic_DNA"/>
</dbReference>
<dbReference type="SUPFAM" id="SSF58038">
    <property type="entry name" value="SNARE fusion complex"/>
    <property type="match status" value="1"/>
</dbReference>
<accession>L2GP42</accession>
<name>L2GP42_VITCO</name>
<feature type="domain" description="T-SNARE coiled-coil homology" evidence="2">
    <location>
        <begin position="68"/>
        <end position="130"/>
    </location>
</feature>
<dbReference type="AlphaFoldDB" id="L2GP42"/>
<dbReference type="HOGENOM" id="CLU_1645040_0_0_1"/>
<dbReference type="PROSITE" id="PS50192">
    <property type="entry name" value="T_SNARE"/>
    <property type="match status" value="1"/>
</dbReference>
<keyword evidence="1" id="KW-0472">Membrane</keyword>
<keyword evidence="4" id="KW-1185">Reference proteome</keyword>
<keyword evidence="1" id="KW-1133">Transmembrane helix</keyword>
<reference evidence="4" key="1">
    <citation type="submission" date="2011-05" db="EMBL/GenBank/DDBJ databases">
        <title>The genome sequence of Vittaforma corneae strain ATCC 50505.</title>
        <authorList>
            <consortium name="The Broad Institute Genome Sequencing Platform"/>
            <person name="Cuomo C."/>
            <person name="Didier E."/>
            <person name="Bowers L."/>
            <person name="Young S.K."/>
            <person name="Zeng Q."/>
            <person name="Gargeya S."/>
            <person name="Fitzgerald M."/>
            <person name="Haas B."/>
            <person name="Abouelleil A."/>
            <person name="Alvarado L."/>
            <person name="Arachchi H.M."/>
            <person name="Berlin A."/>
            <person name="Chapman S.B."/>
            <person name="Gearin G."/>
            <person name="Goldberg J."/>
            <person name="Griggs A."/>
            <person name="Gujja S."/>
            <person name="Hansen M."/>
            <person name="Heiman D."/>
            <person name="Howarth C."/>
            <person name="Larimer J."/>
            <person name="Lui A."/>
            <person name="MacDonald P.J.P."/>
            <person name="McCowen C."/>
            <person name="Montmayeur A."/>
            <person name="Murphy C."/>
            <person name="Neiman D."/>
            <person name="Pearson M."/>
            <person name="Priest M."/>
            <person name="Roberts A."/>
            <person name="Saif S."/>
            <person name="Shea T."/>
            <person name="Sisk P."/>
            <person name="Stolte C."/>
            <person name="Sykes S."/>
            <person name="Wortman J."/>
            <person name="Nusbaum C."/>
            <person name="Birren B."/>
        </authorList>
    </citation>
    <scope>NUCLEOTIDE SEQUENCE [LARGE SCALE GENOMIC DNA]</scope>
    <source>
        <strain evidence="4">ATCC 50505</strain>
    </source>
</reference>
<sequence>MEDIEIRLLNLESRVCEVEDNQSRDKYEELSIQICILEKLAEFYRQPNILERIEKLKTILQKKSNHTIYINQERTSKLDLINEKIDRILNANIFMNQCVLSQGELIDVIETGFETAQQSTLQVYDELDKYRRYIVRRNKLLRVVIALVVIFVFLLVVKLLY</sequence>
<protein>
    <recommendedName>
        <fullName evidence="2">t-SNARE coiled-coil homology domain-containing protein</fullName>
    </recommendedName>
</protein>
<dbReference type="Gene3D" id="1.20.5.110">
    <property type="match status" value="1"/>
</dbReference>
<evidence type="ECO:0000313" key="3">
    <source>
        <dbReference type="EMBL" id="ELA42586.1"/>
    </source>
</evidence>
<dbReference type="GeneID" id="19881056"/>
<keyword evidence="1" id="KW-0812">Transmembrane</keyword>
<organism evidence="3 4">
    <name type="scientific">Vittaforma corneae (strain ATCC 50505)</name>
    <name type="common">Microsporidian parasite</name>
    <name type="synonym">Nosema corneum</name>
    <dbReference type="NCBI Taxonomy" id="993615"/>
    <lineage>
        <taxon>Eukaryota</taxon>
        <taxon>Fungi</taxon>
        <taxon>Fungi incertae sedis</taxon>
        <taxon>Microsporidia</taxon>
        <taxon>Nosematidae</taxon>
        <taxon>Vittaforma</taxon>
    </lineage>
</organism>
<feature type="transmembrane region" description="Helical" evidence="1">
    <location>
        <begin position="140"/>
        <end position="160"/>
    </location>
</feature>
<dbReference type="VEuPathDB" id="MicrosporidiaDB:VICG_00338"/>
<dbReference type="RefSeq" id="XP_007603791.1">
    <property type="nucleotide sequence ID" value="XM_007603729.1"/>
</dbReference>
<dbReference type="InParanoid" id="L2GP42"/>